<dbReference type="NCBIfam" id="TIGR01195">
    <property type="entry name" value="oadG_fam"/>
    <property type="match status" value="1"/>
</dbReference>
<evidence type="ECO:0000256" key="9">
    <source>
        <dbReference type="ARBA" id="ARBA00023136"/>
    </source>
</evidence>
<dbReference type="EMBL" id="LAZR01000056">
    <property type="protein sequence ID" value="KKN97678.1"/>
    <property type="molecule type" value="Genomic_DNA"/>
</dbReference>
<keyword evidence="5" id="KW-1278">Translocase</keyword>
<evidence type="ECO:0000256" key="5">
    <source>
        <dbReference type="ARBA" id="ARBA00022967"/>
    </source>
</evidence>
<sequence length="85" mass="9123">MQDSELLQDGLALMALGMGFVFVFLTVLVISVTLMSKLIGRFQPAAVATGQTKPTATSATSSAKDDEVIAVISAAVHRYRKSRRH</sequence>
<evidence type="ECO:0000256" key="3">
    <source>
        <dbReference type="ARBA" id="ARBA00022475"/>
    </source>
</evidence>
<name>A0A0F9XZ64_9ZZZZ</name>
<proteinExistence type="inferred from homology"/>
<evidence type="ECO:0000313" key="12">
    <source>
        <dbReference type="EMBL" id="KKN97678.1"/>
    </source>
</evidence>
<reference evidence="12" key="1">
    <citation type="journal article" date="2015" name="Nature">
        <title>Complex archaea that bridge the gap between prokaryotes and eukaryotes.</title>
        <authorList>
            <person name="Spang A."/>
            <person name="Saw J.H."/>
            <person name="Jorgensen S.L."/>
            <person name="Zaremba-Niedzwiedzka K."/>
            <person name="Martijn J."/>
            <person name="Lind A.E."/>
            <person name="van Eijk R."/>
            <person name="Schleper C."/>
            <person name="Guy L."/>
            <person name="Ettema T.J."/>
        </authorList>
    </citation>
    <scope>NUCLEOTIDE SEQUENCE</scope>
</reference>
<dbReference type="GO" id="GO:0036376">
    <property type="term" value="P:sodium ion export across plasma membrane"/>
    <property type="evidence" value="ECO:0007669"/>
    <property type="project" value="InterPro"/>
</dbReference>
<keyword evidence="10" id="KW-0739">Sodium transport</keyword>
<keyword evidence="6 11" id="KW-1133">Transmembrane helix</keyword>
<feature type="transmembrane region" description="Helical" evidence="11">
    <location>
        <begin position="12"/>
        <end position="34"/>
    </location>
</feature>
<accession>A0A0F9XZ64</accession>
<evidence type="ECO:0000256" key="4">
    <source>
        <dbReference type="ARBA" id="ARBA00022692"/>
    </source>
</evidence>
<evidence type="ECO:0000256" key="1">
    <source>
        <dbReference type="ARBA" id="ARBA00004162"/>
    </source>
</evidence>
<dbReference type="GO" id="GO:0015081">
    <property type="term" value="F:sodium ion transmembrane transporter activity"/>
    <property type="evidence" value="ECO:0007669"/>
    <property type="project" value="InterPro"/>
</dbReference>
<dbReference type="HAMAP" id="MF_00404">
    <property type="entry name" value="OadG"/>
    <property type="match status" value="1"/>
</dbReference>
<comment type="subcellular location">
    <subcellularLocation>
        <location evidence="1">Cell membrane</location>
        <topology evidence="1">Single-pass membrane protein</topology>
    </subcellularLocation>
</comment>
<evidence type="ECO:0000256" key="6">
    <source>
        <dbReference type="ARBA" id="ARBA00022989"/>
    </source>
</evidence>
<evidence type="ECO:0000256" key="10">
    <source>
        <dbReference type="ARBA" id="ARBA00023201"/>
    </source>
</evidence>
<keyword evidence="2" id="KW-0813">Transport</keyword>
<keyword evidence="8" id="KW-0406">Ion transport</keyword>
<protein>
    <recommendedName>
        <fullName evidence="13">Oxaloacetate decarboxylase gamma chain</fullName>
    </recommendedName>
</protein>
<dbReference type="GO" id="GO:0005886">
    <property type="term" value="C:plasma membrane"/>
    <property type="evidence" value="ECO:0007669"/>
    <property type="project" value="UniProtKB-SubCell"/>
</dbReference>
<evidence type="ECO:0000256" key="11">
    <source>
        <dbReference type="SAM" id="Phobius"/>
    </source>
</evidence>
<dbReference type="InterPro" id="IPR005899">
    <property type="entry name" value="Na_pump_deCOase"/>
</dbReference>
<comment type="caution">
    <text evidence="12">The sequence shown here is derived from an EMBL/GenBank/DDBJ whole genome shotgun (WGS) entry which is preliminary data.</text>
</comment>
<keyword evidence="7" id="KW-0915">Sodium</keyword>
<gene>
    <name evidence="12" type="ORF">LCGC14_0154900</name>
</gene>
<keyword evidence="4 11" id="KW-0812">Transmembrane</keyword>
<evidence type="ECO:0008006" key="13">
    <source>
        <dbReference type="Google" id="ProtNLM"/>
    </source>
</evidence>
<evidence type="ECO:0000256" key="7">
    <source>
        <dbReference type="ARBA" id="ARBA00023053"/>
    </source>
</evidence>
<organism evidence="12">
    <name type="scientific">marine sediment metagenome</name>
    <dbReference type="NCBI Taxonomy" id="412755"/>
    <lineage>
        <taxon>unclassified sequences</taxon>
        <taxon>metagenomes</taxon>
        <taxon>ecological metagenomes</taxon>
    </lineage>
</organism>
<keyword evidence="9 11" id="KW-0472">Membrane</keyword>
<keyword evidence="3" id="KW-1003">Cell membrane</keyword>
<dbReference type="InterPro" id="IPR023424">
    <property type="entry name" value="OadG"/>
</dbReference>
<evidence type="ECO:0000256" key="2">
    <source>
        <dbReference type="ARBA" id="ARBA00022448"/>
    </source>
</evidence>
<evidence type="ECO:0000256" key="8">
    <source>
        <dbReference type="ARBA" id="ARBA00023065"/>
    </source>
</evidence>
<dbReference type="AlphaFoldDB" id="A0A0F9XZ64"/>
<dbReference type="Pfam" id="PF04277">
    <property type="entry name" value="OAD_gamma"/>
    <property type="match status" value="1"/>
</dbReference>